<keyword evidence="9" id="KW-1185">Reference proteome</keyword>
<comment type="subcellular location">
    <subcellularLocation>
        <location evidence="1">Cell membrane</location>
        <topology evidence="1">Multi-pass membrane protein</topology>
    </subcellularLocation>
</comment>
<evidence type="ECO:0000259" key="7">
    <source>
        <dbReference type="Pfam" id="PF00482"/>
    </source>
</evidence>
<feature type="transmembrane region" description="Helical" evidence="6">
    <location>
        <begin position="240"/>
        <end position="261"/>
    </location>
</feature>
<dbReference type="Proteomes" id="UP000199155">
    <property type="component" value="Unassembled WGS sequence"/>
</dbReference>
<evidence type="ECO:0000313" key="8">
    <source>
        <dbReference type="EMBL" id="SDK44593.1"/>
    </source>
</evidence>
<name>A0A1G9BYY2_9ACTN</name>
<accession>A0A1G9BYY2</accession>
<keyword evidence="4 6" id="KW-1133">Transmembrane helix</keyword>
<evidence type="ECO:0000256" key="2">
    <source>
        <dbReference type="ARBA" id="ARBA00022475"/>
    </source>
</evidence>
<dbReference type="EMBL" id="FNFF01000007">
    <property type="protein sequence ID" value="SDK44593.1"/>
    <property type="molecule type" value="Genomic_DNA"/>
</dbReference>
<gene>
    <name evidence="8" type="ORF">SAMN05421806_107316</name>
</gene>
<dbReference type="PANTHER" id="PTHR35007:SF3">
    <property type="entry name" value="POSSIBLE CONSERVED ALANINE RICH MEMBRANE PROTEIN"/>
    <property type="match status" value="1"/>
</dbReference>
<dbReference type="GO" id="GO:0005886">
    <property type="term" value="C:plasma membrane"/>
    <property type="evidence" value="ECO:0007669"/>
    <property type="project" value="UniProtKB-SubCell"/>
</dbReference>
<feature type="domain" description="Type II secretion system protein GspF" evidence="7">
    <location>
        <begin position="127"/>
        <end position="249"/>
    </location>
</feature>
<feature type="transmembrane region" description="Helical" evidence="6">
    <location>
        <begin position="73"/>
        <end position="101"/>
    </location>
</feature>
<evidence type="ECO:0000256" key="3">
    <source>
        <dbReference type="ARBA" id="ARBA00022692"/>
    </source>
</evidence>
<keyword evidence="2" id="KW-1003">Cell membrane</keyword>
<evidence type="ECO:0000256" key="4">
    <source>
        <dbReference type="ARBA" id="ARBA00022989"/>
    </source>
</evidence>
<reference evidence="8 9" key="1">
    <citation type="submission" date="2016-10" db="EMBL/GenBank/DDBJ databases">
        <authorList>
            <person name="de Groot N.N."/>
        </authorList>
    </citation>
    <scope>NUCLEOTIDE SEQUENCE [LARGE SCALE GENOMIC DNA]</scope>
    <source>
        <strain evidence="8 9">CGMCC 4.5727</strain>
    </source>
</reference>
<dbReference type="PANTHER" id="PTHR35007">
    <property type="entry name" value="INTEGRAL MEMBRANE PROTEIN-RELATED"/>
    <property type="match status" value="1"/>
</dbReference>
<organism evidence="8 9">
    <name type="scientific">Streptomyces indicus</name>
    <dbReference type="NCBI Taxonomy" id="417292"/>
    <lineage>
        <taxon>Bacteria</taxon>
        <taxon>Bacillati</taxon>
        <taxon>Actinomycetota</taxon>
        <taxon>Actinomycetes</taxon>
        <taxon>Kitasatosporales</taxon>
        <taxon>Streptomycetaceae</taxon>
        <taxon>Streptomyces</taxon>
    </lineage>
</organism>
<proteinExistence type="predicted"/>
<dbReference type="AlphaFoldDB" id="A0A1G9BYY2"/>
<feature type="transmembrane region" description="Helical" evidence="6">
    <location>
        <begin position="12"/>
        <end position="32"/>
    </location>
</feature>
<evidence type="ECO:0000256" key="6">
    <source>
        <dbReference type="SAM" id="Phobius"/>
    </source>
</evidence>
<evidence type="ECO:0000256" key="5">
    <source>
        <dbReference type="ARBA" id="ARBA00023136"/>
    </source>
</evidence>
<keyword evidence="5 6" id="KW-0472">Membrane</keyword>
<evidence type="ECO:0000256" key="1">
    <source>
        <dbReference type="ARBA" id="ARBA00004651"/>
    </source>
</evidence>
<evidence type="ECO:0000313" key="9">
    <source>
        <dbReference type="Proteomes" id="UP000199155"/>
    </source>
</evidence>
<dbReference type="STRING" id="417292.SAMN05421806_107316"/>
<dbReference type="InterPro" id="IPR018076">
    <property type="entry name" value="T2SS_GspF_dom"/>
</dbReference>
<dbReference type="Pfam" id="PF00482">
    <property type="entry name" value="T2SSF"/>
    <property type="match status" value="1"/>
</dbReference>
<sequence>MVSGEVVHRLGAVTGTVLCLALVAVVASVLVGERRERALRRRLTQLLRSEPCSEGRPVRAPARRAAIRRWAPVVSAACLAYGLVGGAAGLALGVMVGLGVWRWWRRRADSADAGSDEEARRQLPLAADLLAACIAAGAGPAAAAAAVGESVGGPVGERLSGVATELRLGGEPGQCWGRLASIPDAVPLARCLQRAWSSGAPAAEQVARVASDCRERAARAALTRAHRAAVTVTAPVGLCFLPAFLALGVAPVVIGLAGEILRGV</sequence>
<protein>
    <submittedName>
        <fullName evidence="8">Type II secretion system (T2SS), protein F</fullName>
    </submittedName>
</protein>
<keyword evidence="3 6" id="KW-0812">Transmembrane</keyword>